<evidence type="ECO:0000256" key="1">
    <source>
        <dbReference type="SAM" id="SignalP"/>
    </source>
</evidence>
<evidence type="ECO:0000313" key="2">
    <source>
        <dbReference type="Proteomes" id="UP000694864"/>
    </source>
</evidence>
<proteinExistence type="predicted"/>
<accession>A0ABM0VZC4</accession>
<feature type="signal peptide" evidence="1">
    <location>
        <begin position="1"/>
        <end position="27"/>
    </location>
</feature>
<dbReference type="RefSeq" id="XP_010463538.1">
    <property type="nucleotide sequence ID" value="XM_010465236.2"/>
</dbReference>
<protein>
    <submittedName>
        <fullName evidence="3">Uncharacterized protein LOC104744224</fullName>
    </submittedName>
</protein>
<dbReference type="GeneID" id="104744224"/>
<reference evidence="2" key="1">
    <citation type="journal article" date="2014" name="Nat. Commun.">
        <title>The emerging biofuel crop Camelina sativa retains a highly undifferentiated hexaploid genome structure.</title>
        <authorList>
            <person name="Kagale S."/>
            <person name="Koh C."/>
            <person name="Nixon J."/>
            <person name="Bollina V."/>
            <person name="Clarke W.E."/>
            <person name="Tuteja R."/>
            <person name="Spillane C."/>
            <person name="Robinson S.J."/>
            <person name="Links M.G."/>
            <person name="Clarke C."/>
            <person name="Higgins E.E."/>
            <person name="Huebert T."/>
            <person name="Sharpe A.G."/>
            <person name="Parkin I.A."/>
        </authorList>
    </citation>
    <scope>NUCLEOTIDE SEQUENCE [LARGE SCALE GENOMIC DNA]</scope>
    <source>
        <strain evidence="2">cv. DH55</strain>
    </source>
</reference>
<evidence type="ECO:0000313" key="3">
    <source>
        <dbReference type="RefSeq" id="XP_010463538.1"/>
    </source>
</evidence>
<reference evidence="3" key="2">
    <citation type="submission" date="2025-08" db="UniProtKB">
        <authorList>
            <consortium name="RefSeq"/>
        </authorList>
    </citation>
    <scope>IDENTIFICATION</scope>
    <source>
        <tissue evidence="3">Leaf</tissue>
    </source>
</reference>
<keyword evidence="1" id="KW-0732">Signal</keyword>
<organism evidence="2 3">
    <name type="scientific">Camelina sativa</name>
    <name type="common">False flax</name>
    <name type="synonym">Myagrum sativum</name>
    <dbReference type="NCBI Taxonomy" id="90675"/>
    <lineage>
        <taxon>Eukaryota</taxon>
        <taxon>Viridiplantae</taxon>
        <taxon>Streptophyta</taxon>
        <taxon>Embryophyta</taxon>
        <taxon>Tracheophyta</taxon>
        <taxon>Spermatophyta</taxon>
        <taxon>Magnoliopsida</taxon>
        <taxon>eudicotyledons</taxon>
        <taxon>Gunneridae</taxon>
        <taxon>Pentapetalae</taxon>
        <taxon>rosids</taxon>
        <taxon>malvids</taxon>
        <taxon>Brassicales</taxon>
        <taxon>Brassicaceae</taxon>
        <taxon>Camelineae</taxon>
        <taxon>Camelina</taxon>
    </lineage>
</organism>
<name>A0ABM0VZC4_CAMSA</name>
<gene>
    <name evidence="3" type="primary">LOC104744224</name>
</gene>
<feature type="chain" id="PRO_5045585885" evidence="1">
    <location>
        <begin position="28"/>
        <end position="108"/>
    </location>
</feature>
<sequence>MKLKQTRVMSLFLLTLISTLVFQPSEARQNPNQICTKEQLSPIVNIPGCYDAVRLAAEADVRWLSRDCCRAVKILPDCLLVAFPRKVALNTNIFKSICVGKYPPASIL</sequence>
<keyword evidence="2" id="KW-1185">Reference proteome</keyword>
<dbReference type="Proteomes" id="UP000694864">
    <property type="component" value="Chromosome 15"/>
</dbReference>